<proteinExistence type="predicted"/>
<accession>A0A9W5V6W3</accession>
<evidence type="ECO:0000313" key="1">
    <source>
        <dbReference type="EMBL" id="EOO63911.1"/>
    </source>
</evidence>
<comment type="caution">
    <text evidence="1">The sequence shown here is derived from an EMBL/GenBank/DDBJ whole genome shotgun (WGS) entry which is preliminary data.</text>
</comment>
<dbReference type="AlphaFoldDB" id="A0A9W5V6W3"/>
<organism evidence="1 2">
    <name type="scientific">Bacillus cereus VD196</name>
    <dbReference type="NCBI Taxonomy" id="1053243"/>
    <lineage>
        <taxon>Bacteria</taxon>
        <taxon>Bacillati</taxon>
        <taxon>Bacillota</taxon>
        <taxon>Bacilli</taxon>
        <taxon>Bacillales</taxon>
        <taxon>Bacillaceae</taxon>
        <taxon>Bacillus</taxon>
        <taxon>Bacillus cereus group</taxon>
    </lineage>
</organism>
<dbReference type="Proteomes" id="UP000014023">
    <property type="component" value="Unassembled WGS sequence"/>
</dbReference>
<name>A0A9W5V6W3_BACCE</name>
<sequence length="39" mass="4162">MKKVALILCLVAILGASNTIENENLADMPEIFATTKIDG</sequence>
<gene>
    <name evidence="1" type="ORF">IKE_04788</name>
</gene>
<reference evidence="1 2" key="1">
    <citation type="submission" date="2012-12" db="EMBL/GenBank/DDBJ databases">
        <title>The Genome Sequence of Bacillus cereus VD196.</title>
        <authorList>
            <consortium name="The Broad Institute Genome Sequencing Platform"/>
            <consortium name="The Broad Institute Genome Sequencing Center for Infectious Disease"/>
            <person name="Feldgarden M."/>
            <person name="Van der Auwera G.A."/>
            <person name="Mahillon J."/>
            <person name="Duprez V."/>
            <person name="Timmery S."/>
            <person name="Mattelet C."/>
            <person name="Dierick K."/>
            <person name="Sun M."/>
            <person name="Yu Z."/>
            <person name="Zhu L."/>
            <person name="Hu X."/>
            <person name="Shank E.B."/>
            <person name="Swiecicka I."/>
            <person name="Hansen B.M."/>
            <person name="Andrup L."/>
            <person name="Walker B."/>
            <person name="Young S.K."/>
            <person name="Zeng Q."/>
            <person name="Gargeya S."/>
            <person name="Fitzgerald M."/>
            <person name="Haas B."/>
            <person name="Abouelleil A."/>
            <person name="Alvarado L."/>
            <person name="Arachchi H.M."/>
            <person name="Berlin A.M."/>
            <person name="Chapman S.B."/>
            <person name="Dewar J."/>
            <person name="Goldberg J."/>
            <person name="Griggs A."/>
            <person name="Gujja S."/>
            <person name="Hansen M."/>
            <person name="Howarth C."/>
            <person name="Imamovic A."/>
            <person name="Larimer J."/>
            <person name="McCowan C."/>
            <person name="Murphy C."/>
            <person name="Neiman D."/>
            <person name="Pearson M."/>
            <person name="Priest M."/>
            <person name="Roberts A."/>
            <person name="Saif S."/>
            <person name="Shea T."/>
            <person name="Sisk P."/>
            <person name="Sykes S."/>
            <person name="Wortman J."/>
            <person name="Nusbaum C."/>
            <person name="Birren B."/>
        </authorList>
    </citation>
    <scope>NUCLEOTIDE SEQUENCE [LARGE SCALE GENOMIC DNA]</scope>
    <source>
        <strain evidence="1 2">VD196</strain>
    </source>
</reference>
<evidence type="ECO:0000313" key="2">
    <source>
        <dbReference type="Proteomes" id="UP000014023"/>
    </source>
</evidence>
<dbReference type="EMBL" id="AHFL01000034">
    <property type="protein sequence ID" value="EOO63911.1"/>
    <property type="molecule type" value="Genomic_DNA"/>
</dbReference>
<protein>
    <submittedName>
        <fullName evidence="1">Uncharacterized protein</fullName>
    </submittedName>
</protein>